<dbReference type="GO" id="GO:0019898">
    <property type="term" value="C:extrinsic component of membrane"/>
    <property type="evidence" value="ECO:0007669"/>
    <property type="project" value="InterPro"/>
</dbReference>
<name>A0A8S1J7E7_9CHLO</name>
<accession>A0A8S1J7E7</accession>
<keyword evidence="2" id="KW-0150">Chloroplast</keyword>
<dbReference type="PANTHER" id="PTHR33399:SF3">
    <property type="entry name" value="OXYGEN-EVOLVING ENHANCER PROTEIN 3-1, CHLOROPLASTIC"/>
    <property type="match status" value="1"/>
</dbReference>
<evidence type="ECO:0000256" key="9">
    <source>
        <dbReference type="ARBA" id="ARBA00035649"/>
    </source>
</evidence>
<proteinExistence type="inferred from homology"/>
<sequence length="208" mass="22300">MASSMKASVNTGSRAAVAGTPMRAAVRGTTTRSRTSVCVQAADSSRREMLVGAVVAAGLMAGPVIAATPSTIVPSDDRGAKATLDRRDEALDFDADIRERLGQTQYRQNIEDTKKRVAESKKKFASVVKPNLDKSYWTQAREGLRLQMGYLRYDLNTLATSKAQKASVKDFVAQVEKLDGALRAKNLEAAQGEYAATISLLDSVTAGL</sequence>
<dbReference type="Gene3D" id="1.20.120.290">
    <property type="entry name" value="Oxygen-evolving enhancer protein 3 (PsbQ), four-helix up-down bundle"/>
    <property type="match status" value="1"/>
</dbReference>
<keyword evidence="8" id="KW-0604">Photosystem II</keyword>
<evidence type="ECO:0000313" key="11">
    <source>
        <dbReference type="Proteomes" id="UP000708148"/>
    </source>
</evidence>
<dbReference type="SUPFAM" id="SSF101112">
    <property type="entry name" value="Oxygen-evolving enhancer protein 3"/>
    <property type="match status" value="1"/>
</dbReference>
<dbReference type="InterPro" id="IPR008797">
    <property type="entry name" value="PSII_PsbQ"/>
</dbReference>
<evidence type="ECO:0000256" key="2">
    <source>
        <dbReference type="ARBA" id="ARBA00022528"/>
    </source>
</evidence>
<organism evidence="10 11">
    <name type="scientific">Ostreobium quekettii</name>
    <dbReference type="NCBI Taxonomy" id="121088"/>
    <lineage>
        <taxon>Eukaryota</taxon>
        <taxon>Viridiplantae</taxon>
        <taxon>Chlorophyta</taxon>
        <taxon>core chlorophytes</taxon>
        <taxon>Ulvophyceae</taxon>
        <taxon>TCBD clade</taxon>
        <taxon>Bryopsidales</taxon>
        <taxon>Ostreobineae</taxon>
        <taxon>Ostreobiaceae</taxon>
        <taxon>Ostreobium</taxon>
    </lineage>
</organism>
<evidence type="ECO:0000256" key="1">
    <source>
        <dbReference type="ARBA" id="ARBA00004334"/>
    </source>
</evidence>
<dbReference type="GO" id="GO:0009767">
    <property type="term" value="P:photosynthetic electron transport chain"/>
    <property type="evidence" value="ECO:0007669"/>
    <property type="project" value="TreeGrafter"/>
</dbReference>
<keyword evidence="6" id="KW-0793">Thylakoid</keyword>
<evidence type="ECO:0000256" key="8">
    <source>
        <dbReference type="ARBA" id="ARBA00023276"/>
    </source>
</evidence>
<dbReference type="AlphaFoldDB" id="A0A8S1J7E7"/>
<dbReference type="EMBL" id="CAJHUC010002319">
    <property type="protein sequence ID" value="CAD7703604.1"/>
    <property type="molecule type" value="Genomic_DNA"/>
</dbReference>
<reference evidence="10" key="1">
    <citation type="submission" date="2020-12" db="EMBL/GenBank/DDBJ databases">
        <authorList>
            <person name="Iha C."/>
        </authorList>
    </citation>
    <scope>NUCLEOTIDE SEQUENCE</scope>
</reference>
<dbReference type="InterPro" id="IPR023222">
    <property type="entry name" value="PsbQ-like_dom_sf"/>
</dbReference>
<protein>
    <submittedName>
        <fullName evidence="10">Uncharacterized protein</fullName>
    </submittedName>
</protein>
<evidence type="ECO:0000256" key="7">
    <source>
        <dbReference type="ARBA" id="ARBA00023136"/>
    </source>
</evidence>
<comment type="subcellular location">
    <subcellularLocation>
        <location evidence="1">Plastid</location>
        <location evidence="1">Chloroplast thylakoid membrane</location>
    </subcellularLocation>
</comment>
<evidence type="ECO:0000256" key="5">
    <source>
        <dbReference type="ARBA" id="ARBA00022946"/>
    </source>
</evidence>
<comment type="caution">
    <text evidence="10">The sequence shown here is derived from an EMBL/GenBank/DDBJ whole genome shotgun (WGS) entry which is preliminary data.</text>
</comment>
<gene>
    <name evidence="10" type="ORF">OSTQU699_LOCUS8960</name>
</gene>
<dbReference type="GO" id="GO:0005509">
    <property type="term" value="F:calcium ion binding"/>
    <property type="evidence" value="ECO:0007669"/>
    <property type="project" value="InterPro"/>
</dbReference>
<dbReference type="GO" id="GO:0009535">
    <property type="term" value="C:chloroplast thylakoid membrane"/>
    <property type="evidence" value="ECO:0007669"/>
    <property type="project" value="UniProtKB-SubCell"/>
</dbReference>
<comment type="similarity">
    <text evidence="9">Belongs to the PsbQ family.</text>
</comment>
<evidence type="ECO:0000256" key="6">
    <source>
        <dbReference type="ARBA" id="ARBA00023078"/>
    </source>
</evidence>
<dbReference type="Pfam" id="PF05757">
    <property type="entry name" value="PsbQ"/>
    <property type="match status" value="1"/>
</dbReference>
<evidence type="ECO:0000256" key="4">
    <source>
        <dbReference type="ARBA" id="ARBA00022640"/>
    </source>
</evidence>
<keyword evidence="11" id="KW-1185">Reference proteome</keyword>
<keyword evidence="7" id="KW-0472">Membrane</keyword>
<dbReference type="InterPro" id="IPR054099">
    <property type="entry name" value="PSII_PsbQ_pln"/>
</dbReference>
<evidence type="ECO:0000256" key="3">
    <source>
        <dbReference type="ARBA" id="ARBA00022531"/>
    </source>
</evidence>
<dbReference type="PANTHER" id="PTHR33399">
    <property type="entry name" value="OXYGEN-EVOLVING ENHANCER PROTEIN 3-1, CHLOROPLASTIC"/>
    <property type="match status" value="1"/>
</dbReference>
<dbReference type="OrthoDB" id="497707at2759"/>
<keyword evidence="5" id="KW-0809">Transit peptide</keyword>
<keyword evidence="4" id="KW-0934">Plastid</keyword>
<dbReference type="Proteomes" id="UP000708148">
    <property type="component" value="Unassembled WGS sequence"/>
</dbReference>
<dbReference type="GO" id="GO:0009654">
    <property type="term" value="C:photosystem II oxygen evolving complex"/>
    <property type="evidence" value="ECO:0007669"/>
    <property type="project" value="InterPro"/>
</dbReference>
<keyword evidence="3" id="KW-0602">Photosynthesis</keyword>
<evidence type="ECO:0000313" key="10">
    <source>
        <dbReference type="EMBL" id="CAD7703604.1"/>
    </source>
</evidence>